<sequence length="111" mass="13206">MDKLTARCWTESSETDTSDIEDIPRERIVRTRRFPLIELDDLEFKRRFRINKNTFRRLENVLQNVIEPINERNQPISKANQILICLRFFATGSFQINVADLSMYLSLPFPE</sequence>
<protein>
    <recommendedName>
        <fullName evidence="3">Nuclease HARBI1</fullName>
    </recommendedName>
</protein>
<keyword evidence="2" id="KW-1185">Reference proteome</keyword>
<proteinExistence type="predicted"/>
<dbReference type="OrthoDB" id="6778214at2759"/>
<dbReference type="Proteomes" id="UP001152888">
    <property type="component" value="Unassembled WGS sequence"/>
</dbReference>
<evidence type="ECO:0000313" key="2">
    <source>
        <dbReference type="Proteomes" id="UP001152888"/>
    </source>
</evidence>
<evidence type="ECO:0008006" key="3">
    <source>
        <dbReference type="Google" id="ProtNLM"/>
    </source>
</evidence>
<gene>
    <name evidence="1" type="ORF">ACAOBT_LOCUS23626</name>
</gene>
<comment type="caution">
    <text evidence="1">The sequence shown here is derived from an EMBL/GenBank/DDBJ whole genome shotgun (WGS) entry which is preliminary data.</text>
</comment>
<reference evidence="1" key="1">
    <citation type="submission" date="2022-03" db="EMBL/GenBank/DDBJ databases">
        <authorList>
            <person name="Sayadi A."/>
        </authorList>
    </citation>
    <scope>NUCLEOTIDE SEQUENCE</scope>
</reference>
<accession>A0A9P0LFB4</accession>
<evidence type="ECO:0000313" key="1">
    <source>
        <dbReference type="EMBL" id="CAH1997235.1"/>
    </source>
</evidence>
<dbReference type="EMBL" id="CAKOFQ010007280">
    <property type="protein sequence ID" value="CAH1997235.1"/>
    <property type="molecule type" value="Genomic_DNA"/>
</dbReference>
<name>A0A9P0LFB4_ACAOB</name>
<dbReference type="AlphaFoldDB" id="A0A9P0LFB4"/>
<organism evidence="1 2">
    <name type="scientific">Acanthoscelides obtectus</name>
    <name type="common">Bean weevil</name>
    <name type="synonym">Bruchus obtectus</name>
    <dbReference type="NCBI Taxonomy" id="200917"/>
    <lineage>
        <taxon>Eukaryota</taxon>
        <taxon>Metazoa</taxon>
        <taxon>Ecdysozoa</taxon>
        <taxon>Arthropoda</taxon>
        <taxon>Hexapoda</taxon>
        <taxon>Insecta</taxon>
        <taxon>Pterygota</taxon>
        <taxon>Neoptera</taxon>
        <taxon>Endopterygota</taxon>
        <taxon>Coleoptera</taxon>
        <taxon>Polyphaga</taxon>
        <taxon>Cucujiformia</taxon>
        <taxon>Chrysomeloidea</taxon>
        <taxon>Chrysomelidae</taxon>
        <taxon>Bruchinae</taxon>
        <taxon>Bruchini</taxon>
        <taxon>Acanthoscelides</taxon>
    </lineage>
</organism>